<reference evidence="5" key="1">
    <citation type="submission" date="2020-03" db="EMBL/GenBank/DDBJ databases">
        <authorList>
            <person name="He L."/>
        </authorList>
    </citation>
    <scope>NUCLEOTIDE SEQUENCE</scope>
    <source>
        <strain evidence="5">CkLH20</strain>
    </source>
</reference>
<dbReference type="PROSITE" id="PS51387">
    <property type="entry name" value="FAD_PCMH"/>
    <property type="match status" value="1"/>
</dbReference>
<dbReference type="Gene3D" id="3.40.462.10">
    <property type="entry name" value="FAD-linked oxidases, C-terminal domain"/>
    <property type="match status" value="1"/>
</dbReference>
<gene>
    <name evidence="5" type="ORF">CkaCkLH20_02170</name>
</gene>
<keyword evidence="2" id="KW-0274">FAD</keyword>
<dbReference type="InterPro" id="IPR016170">
    <property type="entry name" value="Cytok_DH_C_sf"/>
</dbReference>
<feature type="domain" description="FAD-binding PCMH-type" evidence="4">
    <location>
        <begin position="58"/>
        <end position="236"/>
    </location>
</feature>
<dbReference type="Proteomes" id="UP000781932">
    <property type="component" value="Unassembled WGS sequence"/>
</dbReference>
<dbReference type="EMBL" id="JAATWM020000005">
    <property type="protein sequence ID" value="KAF9880216.1"/>
    <property type="molecule type" value="Genomic_DNA"/>
</dbReference>
<dbReference type="PANTHER" id="PTHR11748:SF114">
    <property type="entry name" value="ARYL-ALCOHOL OXIDASE VANILLYL-ALCOHOL OXIDASE (AFU_ORTHOLOGUE AFUA_3G09500)-RELATED"/>
    <property type="match status" value="1"/>
</dbReference>
<dbReference type="InterPro" id="IPR006094">
    <property type="entry name" value="Oxid_FAD_bind_N"/>
</dbReference>
<dbReference type="GO" id="GO:0004458">
    <property type="term" value="F:D-lactate dehydrogenase (cytochrome) activity"/>
    <property type="evidence" value="ECO:0007669"/>
    <property type="project" value="TreeGrafter"/>
</dbReference>
<evidence type="ECO:0000256" key="2">
    <source>
        <dbReference type="ARBA" id="ARBA00022827"/>
    </source>
</evidence>
<dbReference type="GeneID" id="62157963"/>
<evidence type="ECO:0000313" key="5">
    <source>
        <dbReference type="EMBL" id="KAF9880216.1"/>
    </source>
</evidence>
<sequence length="536" mass="58624">MSSTLGASKTPTPANLSEFLRVATNIVGNENVSRDPSWGAPEGLRGSRSYGDPFPLSRPHEASAAVRPATVDEVRQVVKAANETKTPLWTVSRGKNLGYGGSAPVVSGSVILDLHRMDTIIEINEECAYAIVEPGVTFMDLYNEIKRRKLNLWMSVPALGWGSVVGNTLERGFGYTPDAVHYKQQCGMEVVLANGDLLRTGMGAMKGNKTWPLYSGGLGPGLDGIVTKMGIHMSPAPEAYTRIVVDCPEDEDLVPLTGALTELMRRRVITNPPQLFNTMTLITGMIHTNKELAEALGSFSNLAHRIPNNIVVDVAKRFNLPAWRAAFALYAPPEAHAGLISATKRRFKTVKNASLTTETFTAAPGTYLRGEDVTPDFLPQNGVPSLDGVQLMESHDGGAGLWHNSYSPVIPPSGRELYAWYRGARRLTEEAHDLNFVADFHVFDRYVVGINLVLFHPEARHRLHPLQTALMAHTRGLGYLEYRVHISFMETTAAHQDFNERAFGRFTTLLKDAVDPNGVLSPGKQGVWNSCGGPKL</sequence>
<protein>
    <submittedName>
        <fullName evidence="5">FAD binding domain-containing protein</fullName>
    </submittedName>
</protein>
<feature type="region of interest" description="Disordered" evidence="3">
    <location>
        <begin position="30"/>
        <end position="63"/>
    </location>
</feature>
<evidence type="ECO:0000259" key="4">
    <source>
        <dbReference type="PROSITE" id="PS51387"/>
    </source>
</evidence>
<dbReference type="SUPFAM" id="SSF56176">
    <property type="entry name" value="FAD-binding/transporter-associated domain-like"/>
    <property type="match status" value="1"/>
</dbReference>
<dbReference type="AlphaFoldDB" id="A0A9P6LPB3"/>
<dbReference type="Gene3D" id="3.30.43.10">
    <property type="entry name" value="Uridine Diphospho-n-acetylenolpyruvylglucosamine Reductase, domain 2"/>
    <property type="match status" value="1"/>
</dbReference>
<dbReference type="GO" id="GO:0071949">
    <property type="term" value="F:FAD binding"/>
    <property type="evidence" value="ECO:0007669"/>
    <property type="project" value="InterPro"/>
</dbReference>
<keyword evidence="1" id="KW-0285">Flavoprotein</keyword>
<dbReference type="PANTHER" id="PTHR11748">
    <property type="entry name" value="D-LACTATE DEHYDROGENASE"/>
    <property type="match status" value="1"/>
</dbReference>
<evidence type="ECO:0000256" key="1">
    <source>
        <dbReference type="ARBA" id="ARBA00022630"/>
    </source>
</evidence>
<evidence type="ECO:0000313" key="6">
    <source>
        <dbReference type="Proteomes" id="UP000781932"/>
    </source>
</evidence>
<dbReference type="Gene3D" id="3.30.465.10">
    <property type="match status" value="1"/>
</dbReference>
<dbReference type="InterPro" id="IPR016167">
    <property type="entry name" value="FAD-bd_PCMH_sub1"/>
</dbReference>
<dbReference type="InterPro" id="IPR016171">
    <property type="entry name" value="Vanillyl_alc_oxidase_C-sub2"/>
</dbReference>
<dbReference type="GO" id="GO:0005739">
    <property type="term" value="C:mitochondrion"/>
    <property type="evidence" value="ECO:0007669"/>
    <property type="project" value="TreeGrafter"/>
</dbReference>
<dbReference type="GO" id="GO:0008720">
    <property type="term" value="F:D-lactate dehydrogenase (NAD+) activity"/>
    <property type="evidence" value="ECO:0007669"/>
    <property type="project" value="TreeGrafter"/>
</dbReference>
<name>A0A9P6LPB3_9PEZI</name>
<proteinExistence type="predicted"/>
<dbReference type="SUPFAM" id="SSF55103">
    <property type="entry name" value="FAD-linked oxidases, C-terminal domain"/>
    <property type="match status" value="1"/>
</dbReference>
<dbReference type="InterPro" id="IPR016164">
    <property type="entry name" value="FAD-linked_Oxase-like_C"/>
</dbReference>
<dbReference type="InterPro" id="IPR016166">
    <property type="entry name" value="FAD-bd_PCMH"/>
</dbReference>
<dbReference type="InterPro" id="IPR016169">
    <property type="entry name" value="FAD-bd_PCMH_sub2"/>
</dbReference>
<dbReference type="RefSeq" id="XP_038749677.1">
    <property type="nucleotide sequence ID" value="XM_038884889.1"/>
</dbReference>
<comment type="caution">
    <text evidence="5">The sequence shown here is derived from an EMBL/GenBank/DDBJ whole genome shotgun (WGS) entry which is preliminary data.</text>
</comment>
<keyword evidence="6" id="KW-1185">Reference proteome</keyword>
<dbReference type="OrthoDB" id="5332616at2759"/>
<organism evidence="5 6">
    <name type="scientific">Colletotrichum karsti</name>
    <dbReference type="NCBI Taxonomy" id="1095194"/>
    <lineage>
        <taxon>Eukaryota</taxon>
        <taxon>Fungi</taxon>
        <taxon>Dikarya</taxon>
        <taxon>Ascomycota</taxon>
        <taxon>Pezizomycotina</taxon>
        <taxon>Sordariomycetes</taxon>
        <taxon>Hypocreomycetidae</taxon>
        <taxon>Glomerellales</taxon>
        <taxon>Glomerellaceae</taxon>
        <taxon>Colletotrichum</taxon>
        <taxon>Colletotrichum boninense species complex</taxon>
    </lineage>
</organism>
<dbReference type="Gene3D" id="1.10.45.10">
    <property type="entry name" value="Vanillyl-alcohol Oxidase, Chain A, domain 4"/>
    <property type="match status" value="1"/>
</dbReference>
<dbReference type="InterPro" id="IPR036318">
    <property type="entry name" value="FAD-bd_PCMH-like_sf"/>
</dbReference>
<dbReference type="Pfam" id="PF01565">
    <property type="entry name" value="FAD_binding_4"/>
    <property type="match status" value="1"/>
</dbReference>
<accession>A0A9P6LPB3</accession>
<dbReference type="GO" id="GO:1903457">
    <property type="term" value="P:lactate catabolic process"/>
    <property type="evidence" value="ECO:0007669"/>
    <property type="project" value="TreeGrafter"/>
</dbReference>
<evidence type="ECO:0000256" key="3">
    <source>
        <dbReference type="SAM" id="MobiDB-lite"/>
    </source>
</evidence>
<reference evidence="5" key="2">
    <citation type="submission" date="2020-11" db="EMBL/GenBank/DDBJ databases">
        <title>Whole genome sequencing of Colletotrichum sp.</title>
        <authorList>
            <person name="Li H."/>
        </authorList>
    </citation>
    <scope>NUCLEOTIDE SEQUENCE</scope>
    <source>
        <strain evidence="5">CkLH20</strain>
    </source>
</reference>